<keyword evidence="5" id="KW-1185">Reference proteome</keyword>
<dbReference type="NCBIfam" id="NF006421">
    <property type="entry name" value="PRK08673.1"/>
    <property type="match status" value="1"/>
</dbReference>
<dbReference type="EMBL" id="CP002085">
    <property type="protein sequence ID" value="ADK85258.1"/>
    <property type="molecule type" value="Genomic_DNA"/>
</dbReference>
<gene>
    <name evidence="4" type="ordered locus">Deba_1893</name>
</gene>
<dbReference type="InterPro" id="IPR006268">
    <property type="entry name" value="DAHP_syn_2"/>
</dbReference>
<sequence>MIIQMEAKAGEKQLERLVERLGNDGFPPEMLDISRGDTFILVGLKGDTRAIDEGAYRALDYVLDVIRISDPCKELTRDFHPRPSIIRLGSGLRIGKDLAVIAGPCAIESRDQLMKTAKLVVDAGANILRGGAFKPRTIHRSFQGLREDGLKLLAEAREKFGIPVITEIMDARDIHLFVEYDIDIWQVGARNCLNYTLLDALAEMKNPKPVVLKRGDHVSISEFLGAALRLYDGNTKVILCERGDKTVDPVYRNVLNLNNVAWLKKRYHLPVLVDPSHGTGVRQIVPDMALAGIAAGADGLMVEVHHKPEEALCDGAQSLSADFKKLTPLVRQVFELRRQAKML</sequence>
<evidence type="ECO:0000313" key="5">
    <source>
        <dbReference type="Proteomes" id="UP000009047"/>
    </source>
</evidence>
<dbReference type="InterPro" id="IPR041071">
    <property type="entry name" value="DAHP_snth_FXD"/>
</dbReference>
<dbReference type="PANTHER" id="PTHR43018">
    <property type="entry name" value="PHOSPHO-2-DEHYDRO-3-DEOXYHEPTONATE ALDOLASE"/>
    <property type="match status" value="1"/>
</dbReference>
<dbReference type="GO" id="GO:0016740">
    <property type="term" value="F:transferase activity"/>
    <property type="evidence" value="ECO:0007669"/>
    <property type="project" value="UniProtKB-KW"/>
</dbReference>
<dbReference type="NCBIfam" id="TIGR01361">
    <property type="entry name" value="DAHP_synth_Bsub"/>
    <property type="match status" value="1"/>
</dbReference>
<dbReference type="AlphaFoldDB" id="E1QKZ3"/>
<keyword evidence="1" id="KW-0808">Transferase</keyword>
<organism evidence="4 5">
    <name type="scientific">Desulfarculus baarsii (strain ATCC 33931 / DSM 2075 / LMG 7858 / VKM B-1802 / 2st14)</name>
    <dbReference type="NCBI Taxonomy" id="644282"/>
    <lineage>
        <taxon>Bacteria</taxon>
        <taxon>Pseudomonadati</taxon>
        <taxon>Thermodesulfobacteriota</taxon>
        <taxon>Desulfarculia</taxon>
        <taxon>Desulfarculales</taxon>
        <taxon>Desulfarculaceae</taxon>
        <taxon>Desulfarculus</taxon>
    </lineage>
</organism>
<dbReference type="SUPFAM" id="SSF51569">
    <property type="entry name" value="Aldolase"/>
    <property type="match status" value="1"/>
</dbReference>
<dbReference type="Pfam" id="PF18152">
    <property type="entry name" value="DAHP_snth_FXD"/>
    <property type="match status" value="1"/>
</dbReference>
<dbReference type="InterPro" id="IPR013785">
    <property type="entry name" value="Aldolase_TIM"/>
</dbReference>
<dbReference type="Proteomes" id="UP000009047">
    <property type="component" value="Chromosome"/>
</dbReference>
<dbReference type="RefSeq" id="WP_013258699.1">
    <property type="nucleotide sequence ID" value="NC_014365.1"/>
</dbReference>
<dbReference type="eggNOG" id="COG2876">
    <property type="taxonomic scope" value="Bacteria"/>
</dbReference>
<evidence type="ECO:0000259" key="3">
    <source>
        <dbReference type="Pfam" id="PF18152"/>
    </source>
</evidence>
<proteinExistence type="predicted"/>
<dbReference type="Pfam" id="PF00793">
    <property type="entry name" value="DAHP_synth_1"/>
    <property type="match status" value="1"/>
</dbReference>
<accession>E1QKZ3</accession>
<reference evidence="4 5" key="1">
    <citation type="journal article" date="2010" name="Stand. Genomic Sci.">
        <title>Complete genome sequence of Desulfarculus baarsii type strain (2st14).</title>
        <authorList>
            <person name="Sun H."/>
            <person name="Spring S."/>
            <person name="Lapidus A."/>
            <person name="Davenport K."/>
            <person name="Del Rio T.G."/>
            <person name="Tice H."/>
            <person name="Nolan M."/>
            <person name="Copeland A."/>
            <person name="Cheng J.F."/>
            <person name="Lucas S."/>
            <person name="Tapia R."/>
            <person name="Goodwin L."/>
            <person name="Pitluck S."/>
            <person name="Ivanova N."/>
            <person name="Pagani I."/>
            <person name="Mavromatis K."/>
            <person name="Ovchinnikova G."/>
            <person name="Pati A."/>
            <person name="Chen A."/>
            <person name="Palaniappan K."/>
            <person name="Hauser L."/>
            <person name="Chang Y.J."/>
            <person name="Jeffries C.D."/>
            <person name="Detter J.C."/>
            <person name="Han C."/>
            <person name="Rohde M."/>
            <person name="Brambilla E."/>
            <person name="Goker M."/>
            <person name="Woyke T."/>
            <person name="Bristow J."/>
            <person name="Eisen J.A."/>
            <person name="Markowitz V."/>
            <person name="Hugenholtz P."/>
            <person name="Kyrpides N.C."/>
            <person name="Klenk H.P."/>
            <person name="Land M."/>
        </authorList>
    </citation>
    <scope>NUCLEOTIDE SEQUENCE [LARGE SCALE GENOMIC DNA]</scope>
    <source>
        <strain evidence="5">ATCC 33931 / DSM 2075 / LMG 7858 / VKM B-1802 / 2st14</strain>
    </source>
</reference>
<evidence type="ECO:0000256" key="1">
    <source>
        <dbReference type="ARBA" id="ARBA00022679"/>
    </source>
</evidence>
<dbReference type="Gene3D" id="3.20.20.70">
    <property type="entry name" value="Aldolase class I"/>
    <property type="match status" value="1"/>
</dbReference>
<name>E1QKZ3_DESB2</name>
<dbReference type="GO" id="GO:0016832">
    <property type="term" value="F:aldehyde-lyase activity"/>
    <property type="evidence" value="ECO:0007669"/>
    <property type="project" value="InterPro"/>
</dbReference>
<protein>
    <submittedName>
        <fullName evidence="4">Phospho-2-dehydro-3-deoxyheptonate aldolase</fullName>
    </submittedName>
</protein>
<dbReference type="Gene3D" id="3.30.70.1140">
    <property type="entry name" value="Phospho-2-dehydro-3-deoxyheptonate aldolase, domain 1"/>
    <property type="match status" value="1"/>
</dbReference>
<dbReference type="InterPro" id="IPR052899">
    <property type="entry name" value="Class-I_DAHP_synthase"/>
</dbReference>
<evidence type="ECO:0000259" key="2">
    <source>
        <dbReference type="Pfam" id="PF00793"/>
    </source>
</evidence>
<evidence type="ECO:0000313" key="4">
    <source>
        <dbReference type="EMBL" id="ADK85258.1"/>
    </source>
</evidence>
<dbReference type="PANTHER" id="PTHR43018:SF2">
    <property type="entry name" value="PHOSPHO-2-DEHYDRO-3-DEOXYHEPTONATE ALDOLASE"/>
    <property type="match status" value="1"/>
</dbReference>
<feature type="domain" description="DAHP synthase ferredoxin-like" evidence="3">
    <location>
        <begin position="1"/>
        <end position="69"/>
    </location>
</feature>
<dbReference type="KEGG" id="dbr:Deba_1893"/>
<dbReference type="OrthoDB" id="9802281at2"/>
<dbReference type="STRING" id="644282.Deba_1893"/>
<feature type="domain" description="DAHP synthetase I/KDSA" evidence="2">
    <location>
        <begin position="89"/>
        <end position="335"/>
    </location>
</feature>
<dbReference type="HOGENOM" id="CLU_062599_0_0_7"/>
<dbReference type="GO" id="GO:0009073">
    <property type="term" value="P:aromatic amino acid family biosynthetic process"/>
    <property type="evidence" value="ECO:0007669"/>
    <property type="project" value="InterPro"/>
</dbReference>
<dbReference type="InterPro" id="IPR006218">
    <property type="entry name" value="DAHP1/KDSA"/>
</dbReference>